<name>A0A2T5TZL0_9SPHN</name>
<evidence type="ECO:0000313" key="1">
    <source>
        <dbReference type="EMBL" id="PTW44684.1"/>
    </source>
</evidence>
<sequence>MAKISELPALNDPDGNELVPVVKGGKTMRANVAGLVAGAVAGTVDNLKVDDVAYIGRPVGVALVDGTPVGIGAIYWHHLVEDPGSLVAIDVFDRTAGLNNLAVYRGPLNALVRVSLSTFATTGTRTDRRIPLAAAIALRAGDVLAIQPANGTLTVAEVQSGDIGYTYSAPYLPETLALGAPTTNGQVQVRFVINYRKQVVTAGTFLEATAVKIVSPRAVAINSDANPRGYLEWKTTGRPTGHLVKWGTYTVTLDGQAQRMDFPNYSLAQPYAFIGNSLTDSTDVLNRWSQVLSARYRQLMISVARYSSDWRMVYRVGAKAIVLTLAGAVPANGSVAVSLINGAVIDGNNPAAFLTTGDPGVVSGMAMSGYLTRNGVTRRATVSAPNGASFAYVVTQAPGQTAITFDGPVTFVPDFELSVPGRICVIWLGNNYFFSGVANAYGDYTNPQMWIDLKLIVAFLQARGCRVLLIPIIPSANTAEGDNWLARGAGTPYTAMESANARTEAMFPGLVARHADGRRFLKFLQDRNDGSPEALDDVAKGFTPRNLRRRADGSYDLLHMYGDGTGDLAVADFVDSALQAQALPNAVTQTTDFAITAIGGGDQTSDVAIARVVRDSMADLSDAIARLDYSGLNVRGFSANPVFAEVGATVANVALAWTIEGVPPTVQTLMRTGGIATALTANDRGKNVVANFATDTTFDFTATDTAAPAGAIGATRTASATLRFLPKWYAGISAGSAPSNAVLREFPSQGFATSRARTIIFDATGGGRPTFAWPAALGALTSVKVGGLSFTDFTVTTRDVINASGATVPMNILVFNTPQTGASIEVTFA</sequence>
<dbReference type="RefSeq" id="WP_107955462.1">
    <property type="nucleotide sequence ID" value="NZ_QAYE01000009.1"/>
</dbReference>
<evidence type="ECO:0000313" key="2">
    <source>
        <dbReference type="Proteomes" id="UP000244013"/>
    </source>
</evidence>
<proteinExistence type="predicted"/>
<dbReference type="AlphaFoldDB" id="A0A2T5TZL0"/>
<gene>
    <name evidence="1" type="ORF">C8J25_109114</name>
</gene>
<organism evidence="1 2">
    <name type="scientific">Sphingomonas faeni</name>
    <dbReference type="NCBI Taxonomy" id="185950"/>
    <lineage>
        <taxon>Bacteria</taxon>
        <taxon>Pseudomonadati</taxon>
        <taxon>Pseudomonadota</taxon>
        <taxon>Alphaproteobacteria</taxon>
        <taxon>Sphingomonadales</taxon>
        <taxon>Sphingomonadaceae</taxon>
        <taxon>Sphingomonas</taxon>
    </lineage>
</organism>
<dbReference type="OrthoDB" id="7595544at2"/>
<accession>A0A2T5TZL0</accession>
<comment type="caution">
    <text evidence="1">The sequence shown here is derived from an EMBL/GenBank/DDBJ whole genome shotgun (WGS) entry which is preliminary data.</text>
</comment>
<protein>
    <submittedName>
        <fullName evidence="1">Uncharacterized protein</fullName>
    </submittedName>
</protein>
<dbReference type="EMBL" id="QAYE01000009">
    <property type="protein sequence ID" value="PTW44684.1"/>
    <property type="molecule type" value="Genomic_DNA"/>
</dbReference>
<dbReference type="Proteomes" id="UP000244013">
    <property type="component" value="Unassembled WGS sequence"/>
</dbReference>
<reference evidence="1 2" key="1">
    <citation type="submission" date="2018-04" db="EMBL/GenBank/DDBJ databases">
        <title>Genomic Encyclopedia of Type Strains, Phase III (KMG-III): the genomes of soil and plant-associated and newly described type strains.</title>
        <authorList>
            <person name="Whitman W."/>
        </authorList>
    </citation>
    <scope>NUCLEOTIDE SEQUENCE [LARGE SCALE GENOMIC DNA]</scope>
    <source>
        <strain evidence="1 2">MA-olki</strain>
    </source>
</reference>
<dbReference type="GeneID" id="91007296"/>